<evidence type="ECO:0000256" key="1">
    <source>
        <dbReference type="SAM" id="MobiDB-lite"/>
    </source>
</evidence>
<feature type="signal peptide" evidence="2">
    <location>
        <begin position="1"/>
        <end position="19"/>
    </location>
</feature>
<feature type="region of interest" description="Disordered" evidence="1">
    <location>
        <begin position="37"/>
        <end position="108"/>
    </location>
</feature>
<evidence type="ECO:0000313" key="3">
    <source>
        <dbReference type="EMBL" id="KAJ7312702.1"/>
    </source>
</evidence>
<sequence length="183" mass="18913">MAAQLRALSHLLSVAAALGRPTLPACCIGPSPAYPARPAARRCPQLPLPPAPCPLPPAPHPLPPAPRPLPPAPHPLPLAPRPLPLAPRPLPPAPRPLPLAPRPLPPAPHPLAVRSRSARRTHAACLPPARPPAALPWPAALPACGGPDSRHQPMTGVVHQYTLHTRSSCLPTPAARPASPIGS</sequence>
<accession>A0AAD6ZAB5</accession>
<proteinExistence type="predicted"/>
<gene>
    <name evidence="3" type="ORF">DFH08DRAFT_973231</name>
</gene>
<dbReference type="AlphaFoldDB" id="A0AAD6ZAB5"/>
<keyword evidence="4" id="KW-1185">Reference proteome</keyword>
<protein>
    <submittedName>
        <fullName evidence="3">Uncharacterized protein</fullName>
    </submittedName>
</protein>
<dbReference type="PRINTS" id="PR01217">
    <property type="entry name" value="PRICHEXTENSN"/>
</dbReference>
<organism evidence="3 4">
    <name type="scientific">Mycena albidolilacea</name>
    <dbReference type="NCBI Taxonomy" id="1033008"/>
    <lineage>
        <taxon>Eukaryota</taxon>
        <taxon>Fungi</taxon>
        <taxon>Dikarya</taxon>
        <taxon>Basidiomycota</taxon>
        <taxon>Agaricomycotina</taxon>
        <taxon>Agaricomycetes</taxon>
        <taxon>Agaricomycetidae</taxon>
        <taxon>Agaricales</taxon>
        <taxon>Marasmiineae</taxon>
        <taxon>Mycenaceae</taxon>
        <taxon>Mycena</taxon>
    </lineage>
</organism>
<name>A0AAD6ZAB5_9AGAR</name>
<evidence type="ECO:0000313" key="4">
    <source>
        <dbReference type="Proteomes" id="UP001218218"/>
    </source>
</evidence>
<comment type="caution">
    <text evidence="3">The sequence shown here is derived from an EMBL/GenBank/DDBJ whole genome shotgun (WGS) entry which is preliminary data.</text>
</comment>
<feature type="chain" id="PRO_5042121376" evidence="2">
    <location>
        <begin position="20"/>
        <end position="183"/>
    </location>
</feature>
<feature type="compositionally biased region" description="Pro residues" evidence="1">
    <location>
        <begin position="46"/>
        <end position="108"/>
    </location>
</feature>
<dbReference type="Proteomes" id="UP001218218">
    <property type="component" value="Unassembled WGS sequence"/>
</dbReference>
<dbReference type="EMBL" id="JARIHO010000070">
    <property type="protein sequence ID" value="KAJ7312702.1"/>
    <property type="molecule type" value="Genomic_DNA"/>
</dbReference>
<reference evidence="3" key="1">
    <citation type="submission" date="2023-03" db="EMBL/GenBank/DDBJ databases">
        <title>Massive genome expansion in bonnet fungi (Mycena s.s.) driven by repeated elements and novel gene families across ecological guilds.</title>
        <authorList>
            <consortium name="Lawrence Berkeley National Laboratory"/>
            <person name="Harder C.B."/>
            <person name="Miyauchi S."/>
            <person name="Viragh M."/>
            <person name="Kuo A."/>
            <person name="Thoen E."/>
            <person name="Andreopoulos B."/>
            <person name="Lu D."/>
            <person name="Skrede I."/>
            <person name="Drula E."/>
            <person name="Henrissat B."/>
            <person name="Morin E."/>
            <person name="Kohler A."/>
            <person name="Barry K."/>
            <person name="LaButti K."/>
            <person name="Morin E."/>
            <person name="Salamov A."/>
            <person name="Lipzen A."/>
            <person name="Mereny Z."/>
            <person name="Hegedus B."/>
            <person name="Baldrian P."/>
            <person name="Stursova M."/>
            <person name="Weitz H."/>
            <person name="Taylor A."/>
            <person name="Grigoriev I.V."/>
            <person name="Nagy L.G."/>
            <person name="Martin F."/>
            <person name="Kauserud H."/>
        </authorList>
    </citation>
    <scope>NUCLEOTIDE SEQUENCE</scope>
    <source>
        <strain evidence="3">CBHHK002</strain>
    </source>
</reference>
<keyword evidence="2" id="KW-0732">Signal</keyword>
<evidence type="ECO:0000256" key="2">
    <source>
        <dbReference type="SAM" id="SignalP"/>
    </source>
</evidence>